<dbReference type="PANTHER" id="PTHR34227:SF1">
    <property type="entry name" value="DIMETHYL SULFOXIDE REDUCTASE CHAPERONE-RELATED"/>
    <property type="match status" value="1"/>
</dbReference>
<evidence type="ECO:0000256" key="1">
    <source>
        <dbReference type="ARBA" id="ARBA00023186"/>
    </source>
</evidence>
<protein>
    <submittedName>
        <fullName evidence="2">Molecular chaperone</fullName>
    </submittedName>
</protein>
<dbReference type="KEGG" id="azq:G3580_00950"/>
<dbReference type="PANTHER" id="PTHR34227">
    <property type="entry name" value="CHAPERONE PROTEIN YCDY"/>
    <property type="match status" value="1"/>
</dbReference>
<dbReference type="InterPro" id="IPR020945">
    <property type="entry name" value="DMSO/NO3_reduct_chaperone"/>
</dbReference>
<accession>A0A6C1B865</accession>
<organism evidence="2 3">
    <name type="scientific">Nitrogeniibacter mangrovi</name>
    <dbReference type="NCBI Taxonomy" id="2016596"/>
    <lineage>
        <taxon>Bacteria</taxon>
        <taxon>Pseudomonadati</taxon>
        <taxon>Pseudomonadota</taxon>
        <taxon>Betaproteobacteria</taxon>
        <taxon>Rhodocyclales</taxon>
        <taxon>Zoogloeaceae</taxon>
        <taxon>Nitrogeniibacter</taxon>
    </lineage>
</organism>
<proteinExistence type="predicted"/>
<evidence type="ECO:0000313" key="3">
    <source>
        <dbReference type="Proteomes" id="UP000501991"/>
    </source>
</evidence>
<keyword evidence="3" id="KW-1185">Reference proteome</keyword>
<evidence type="ECO:0000313" key="2">
    <source>
        <dbReference type="EMBL" id="QID19667.1"/>
    </source>
</evidence>
<name>A0A6C1B865_9RHOO</name>
<dbReference type="Gene3D" id="1.10.3480.10">
    <property type="entry name" value="TorD-like"/>
    <property type="match status" value="1"/>
</dbReference>
<dbReference type="InterPro" id="IPR050289">
    <property type="entry name" value="TorD/DmsD_chaperones"/>
</dbReference>
<dbReference type="Pfam" id="PF02613">
    <property type="entry name" value="Nitrate_red_del"/>
    <property type="match status" value="1"/>
</dbReference>
<dbReference type="AlphaFoldDB" id="A0A6C1B865"/>
<dbReference type="SUPFAM" id="SSF89155">
    <property type="entry name" value="TorD-like"/>
    <property type="match status" value="1"/>
</dbReference>
<gene>
    <name evidence="2" type="ORF">G3580_00950</name>
</gene>
<dbReference type="InterPro" id="IPR036411">
    <property type="entry name" value="TorD-like_sf"/>
</dbReference>
<reference evidence="2 3" key="1">
    <citation type="submission" date="2020-02" db="EMBL/GenBank/DDBJ databases">
        <title>Nitrogenibacter mangrovi gen. nov., sp. nov. isolated from mangrove sediment, a denitrifying betaproteobacterium.</title>
        <authorList>
            <person name="Liao H."/>
            <person name="Tian Y."/>
        </authorList>
    </citation>
    <scope>NUCLEOTIDE SEQUENCE [LARGE SCALE GENOMIC DNA]</scope>
    <source>
        <strain evidence="2 3">M9-3-2</strain>
    </source>
</reference>
<dbReference type="Proteomes" id="UP000501991">
    <property type="component" value="Chromosome"/>
</dbReference>
<sequence>MNALDSIDDLTAAPGAPAPEDADRAGFYGLIAYLMAQAPDAGTLGALGAAPALDADPGLDEAVALATAWQGLQQVAREMSADAVALEWAALFTGTGRPEVLPYASVVLTGFLMEKPLAELRDDLAALGLARQAGNGEPEDHLASVCEVMRLLIERGDWDAQQRFYRRHLQPWVAPCCRTLSANPLARFYAALADFAQAFFMLEARALGYEQ</sequence>
<dbReference type="EMBL" id="CP048836">
    <property type="protein sequence ID" value="QID19667.1"/>
    <property type="molecule type" value="Genomic_DNA"/>
</dbReference>
<keyword evidence="1" id="KW-0143">Chaperone</keyword>